<dbReference type="Gene3D" id="3.30.200.20">
    <property type="entry name" value="Phosphorylase Kinase, domain 1"/>
    <property type="match status" value="1"/>
</dbReference>
<dbReference type="GO" id="GO:0016740">
    <property type="term" value="F:transferase activity"/>
    <property type="evidence" value="ECO:0007669"/>
    <property type="project" value="UniProtKB-KW"/>
</dbReference>
<keyword evidence="3" id="KW-1185">Reference proteome</keyword>
<sequence length="334" mass="36115">MSSADFDFDRLRGWLGERIPGAEGPMQWRRVGAGQSNPTFLVEFEQRSLVLRKQPAGELLPSAHAIDREYRVLKALAGSAVPVPAALCWCDDRTVIGTPFYVMDKLEGRVMSGHQLREVPAGERAAYWHAMAGTLAALHAVDWEAVGLADYGRPGNFFSRQIARWSRQWAASRTREDRHIDRLVDWLPANIPDHDTTAIAHGDFRLGNLMFHPTEPVVIGVLDWELSTLGHPLADAAYSAMAWHTVPAAFDGLRGVDLVSASLPTQASYLAAYRDAGGCSEPVTAFHLAFSLFRFAVILEGVAARAKAGNAAASDAAVVGAQSAAFAEAAAALI</sequence>
<proteinExistence type="predicted"/>
<dbReference type="KEGG" id="rgu:A4W93_07285"/>
<dbReference type="InterPro" id="IPR041726">
    <property type="entry name" value="ACAD10_11_N"/>
</dbReference>
<evidence type="ECO:0000313" key="2">
    <source>
        <dbReference type="EMBL" id="ARN19729.1"/>
    </source>
</evidence>
<dbReference type="OrthoDB" id="3806873at2"/>
<evidence type="ECO:0000313" key="3">
    <source>
        <dbReference type="Proteomes" id="UP000193427"/>
    </source>
</evidence>
<dbReference type="PANTHER" id="PTHR47829">
    <property type="entry name" value="HYDROLASE, PUTATIVE (AFU_ORTHOLOGUE AFUA_1G12880)-RELATED"/>
    <property type="match status" value="1"/>
</dbReference>
<dbReference type="Gene3D" id="3.90.1200.10">
    <property type="match status" value="1"/>
</dbReference>
<dbReference type="Proteomes" id="UP000193427">
    <property type="component" value="Chromosome"/>
</dbReference>
<dbReference type="STRING" id="946333.A4W93_07285"/>
<dbReference type="Pfam" id="PF01636">
    <property type="entry name" value="APH"/>
    <property type="match status" value="1"/>
</dbReference>
<feature type="domain" description="Aminoglycoside phosphotransferase" evidence="1">
    <location>
        <begin position="28"/>
        <end position="244"/>
    </location>
</feature>
<reference evidence="2 3" key="1">
    <citation type="submission" date="2016-04" db="EMBL/GenBank/DDBJ databases">
        <title>Complete genome sequence of natural rubber-degrading, novel Gram-negative bacterium, Rhizobacter gummiphilus strain NS21.</title>
        <authorList>
            <person name="Tabata M."/>
            <person name="Kasai D."/>
            <person name="Fukuda M."/>
        </authorList>
    </citation>
    <scope>NUCLEOTIDE SEQUENCE [LARGE SCALE GENOMIC DNA]</scope>
    <source>
        <strain evidence="2 3">NS21</strain>
    </source>
</reference>
<dbReference type="CDD" id="cd05154">
    <property type="entry name" value="ACAD10_11_N-like"/>
    <property type="match status" value="1"/>
</dbReference>
<dbReference type="InterPro" id="IPR052898">
    <property type="entry name" value="ACAD10-like"/>
</dbReference>
<protein>
    <submittedName>
        <fullName evidence="2">Aminoglycoside phosphotransferase</fullName>
    </submittedName>
</protein>
<accession>A0A1W6L5X6</accession>
<dbReference type="InterPro" id="IPR002575">
    <property type="entry name" value="Aminoglycoside_PTrfase"/>
</dbReference>
<dbReference type="EMBL" id="CP015118">
    <property type="protein sequence ID" value="ARN19729.1"/>
    <property type="molecule type" value="Genomic_DNA"/>
</dbReference>
<dbReference type="InterPro" id="IPR011009">
    <property type="entry name" value="Kinase-like_dom_sf"/>
</dbReference>
<evidence type="ECO:0000259" key="1">
    <source>
        <dbReference type="Pfam" id="PF01636"/>
    </source>
</evidence>
<gene>
    <name evidence="2" type="ORF">A4W93_07285</name>
</gene>
<organism evidence="2 3">
    <name type="scientific">Piscinibacter gummiphilus</name>
    <dbReference type="NCBI Taxonomy" id="946333"/>
    <lineage>
        <taxon>Bacteria</taxon>
        <taxon>Pseudomonadati</taxon>
        <taxon>Pseudomonadota</taxon>
        <taxon>Betaproteobacteria</taxon>
        <taxon>Burkholderiales</taxon>
        <taxon>Sphaerotilaceae</taxon>
        <taxon>Piscinibacter</taxon>
    </lineage>
</organism>
<dbReference type="PANTHER" id="PTHR47829:SF1">
    <property type="entry name" value="HAD FAMILY PHOSPHATASE"/>
    <property type="match status" value="1"/>
</dbReference>
<dbReference type="SUPFAM" id="SSF56112">
    <property type="entry name" value="Protein kinase-like (PK-like)"/>
    <property type="match status" value="1"/>
</dbReference>
<dbReference type="AlphaFoldDB" id="A0A1W6L5X6"/>
<keyword evidence="2" id="KW-0808">Transferase</keyword>
<name>A0A1W6L5X6_9BURK</name>
<dbReference type="RefSeq" id="WP_085749996.1">
    <property type="nucleotide sequence ID" value="NZ_BSPR01000008.1"/>
</dbReference>